<evidence type="ECO:0000256" key="1">
    <source>
        <dbReference type="ARBA" id="ARBA00007584"/>
    </source>
</evidence>
<evidence type="ECO:0000256" key="2">
    <source>
        <dbReference type="ARBA" id="ARBA00023054"/>
    </source>
</evidence>
<evidence type="ECO:0000256" key="3">
    <source>
        <dbReference type="SAM" id="MobiDB-lite"/>
    </source>
</evidence>
<dbReference type="EMBL" id="NWSH01001606">
    <property type="protein sequence ID" value="PCG70722.1"/>
    <property type="molecule type" value="Genomic_DNA"/>
</dbReference>
<feature type="region of interest" description="Disordered" evidence="3">
    <location>
        <begin position="147"/>
        <end position="210"/>
    </location>
</feature>
<comment type="similarity">
    <text evidence="1">Belongs to the OPA3 family.</text>
</comment>
<organism evidence="4">
    <name type="scientific">Heliothis virescens</name>
    <name type="common">Tobacco budworm moth</name>
    <dbReference type="NCBI Taxonomy" id="7102"/>
    <lineage>
        <taxon>Eukaryota</taxon>
        <taxon>Metazoa</taxon>
        <taxon>Ecdysozoa</taxon>
        <taxon>Arthropoda</taxon>
        <taxon>Hexapoda</taxon>
        <taxon>Insecta</taxon>
        <taxon>Pterygota</taxon>
        <taxon>Neoptera</taxon>
        <taxon>Endopterygota</taxon>
        <taxon>Lepidoptera</taxon>
        <taxon>Glossata</taxon>
        <taxon>Ditrysia</taxon>
        <taxon>Noctuoidea</taxon>
        <taxon>Noctuidae</taxon>
        <taxon>Heliothinae</taxon>
        <taxon>Heliothis</taxon>
    </lineage>
</organism>
<feature type="compositionally biased region" description="Basic and acidic residues" evidence="3">
    <location>
        <begin position="165"/>
        <end position="181"/>
    </location>
</feature>
<dbReference type="AlphaFoldDB" id="A0A2A4JH52"/>
<name>A0A2A4JH52_HELVI</name>
<reference evidence="4" key="1">
    <citation type="submission" date="2017-09" db="EMBL/GenBank/DDBJ databases">
        <title>Contemporary evolution of a Lepidopteran species, Heliothis virescens, in response to modern agricultural practices.</title>
        <authorList>
            <person name="Fritz M.L."/>
            <person name="Deyonke A.M."/>
            <person name="Papanicolaou A."/>
            <person name="Micinski S."/>
            <person name="Westbrook J."/>
            <person name="Gould F."/>
        </authorList>
    </citation>
    <scope>NUCLEOTIDE SEQUENCE [LARGE SCALE GENOMIC DNA]</scope>
    <source>
        <strain evidence="4">HvINT-</strain>
        <tissue evidence="4">Whole body</tissue>
    </source>
</reference>
<protein>
    <recommendedName>
        <fullName evidence="5">OPA3-like protein</fullName>
    </recommendedName>
</protein>
<sequence>MAHRFPLFRLGTLLARQLSAPIATRIKRFAVHNPRFRRGVRRAGRAFYSCELRFRMWTLALRQPRTLPPISDQAALNAGADILGEAVIFTLGGLIIVLEVNRQANKLEDKVLEEESRWLALQVALQELRRELELQQQDIDRLHATLRRLAHRRSPPTPKLPSSETAEHSPSEHSPPERSPPEHSPPVTPRLPPELHPKSDSECIPPEKSE</sequence>
<dbReference type="GO" id="GO:0005739">
    <property type="term" value="C:mitochondrion"/>
    <property type="evidence" value="ECO:0007669"/>
    <property type="project" value="TreeGrafter"/>
</dbReference>
<keyword evidence="2" id="KW-0175">Coiled coil</keyword>
<accession>A0A2A4JH52</accession>
<evidence type="ECO:0000313" key="4">
    <source>
        <dbReference type="EMBL" id="PCG70722.1"/>
    </source>
</evidence>
<feature type="compositionally biased region" description="Basic and acidic residues" evidence="3">
    <location>
        <begin position="193"/>
        <end position="210"/>
    </location>
</feature>
<dbReference type="InterPro" id="IPR010754">
    <property type="entry name" value="OPA3-like"/>
</dbReference>
<proteinExistence type="inferred from homology"/>
<comment type="caution">
    <text evidence="4">The sequence shown here is derived from an EMBL/GenBank/DDBJ whole genome shotgun (WGS) entry which is preliminary data.</text>
</comment>
<dbReference type="PANTHER" id="PTHR12499">
    <property type="entry name" value="OPTIC ATROPHY 3 PROTEIN OPA3"/>
    <property type="match status" value="1"/>
</dbReference>
<feature type="compositionally biased region" description="Pro residues" evidence="3">
    <location>
        <begin position="182"/>
        <end position="192"/>
    </location>
</feature>
<dbReference type="GO" id="GO:0019216">
    <property type="term" value="P:regulation of lipid metabolic process"/>
    <property type="evidence" value="ECO:0007669"/>
    <property type="project" value="TreeGrafter"/>
</dbReference>
<dbReference type="Pfam" id="PF07047">
    <property type="entry name" value="OPA3"/>
    <property type="match status" value="1"/>
</dbReference>
<dbReference type="PANTHER" id="PTHR12499:SF0">
    <property type="entry name" value="OPTIC ATROPHY 3 PROTEIN"/>
    <property type="match status" value="1"/>
</dbReference>
<gene>
    <name evidence="4" type="ORF">B5V51_2670</name>
</gene>
<evidence type="ECO:0008006" key="5">
    <source>
        <dbReference type="Google" id="ProtNLM"/>
    </source>
</evidence>